<comment type="caution">
    <text evidence="8">The sequence shown here is derived from an EMBL/GenBank/DDBJ whole genome shotgun (WGS) entry which is preliminary data.</text>
</comment>
<evidence type="ECO:0000256" key="3">
    <source>
        <dbReference type="ARBA" id="ARBA00023015"/>
    </source>
</evidence>
<protein>
    <recommendedName>
        <fullName evidence="2">Regulatory protein zeste</fullName>
    </recommendedName>
</protein>
<feature type="coiled-coil region" evidence="6">
    <location>
        <begin position="203"/>
        <end position="235"/>
    </location>
</feature>
<proteinExistence type="predicted"/>
<name>A0AAV8VPH6_9CUCU</name>
<comment type="function">
    <text evidence="5">Involved in transvection phenomena (= synapsis-dependent gene expression), where the synaptic pairing of chromosomes carrying genes with which zeste interacts influences the expression of these genes. Zeste binds to DNA and stimulates transcription from a nearby promoter.</text>
</comment>
<dbReference type="AlphaFoldDB" id="A0AAV8VPH6"/>
<evidence type="ECO:0000256" key="6">
    <source>
        <dbReference type="SAM" id="Coils"/>
    </source>
</evidence>
<dbReference type="EMBL" id="JANEYG010000044">
    <property type="protein sequence ID" value="KAJ8916168.1"/>
    <property type="molecule type" value="Genomic_DNA"/>
</dbReference>
<keyword evidence="4" id="KW-0804">Transcription</keyword>
<organism evidence="8 9">
    <name type="scientific">Exocentrus adspersus</name>
    <dbReference type="NCBI Taxonomy" id="1586481"/>
    <lineage>
        <taxon>Eukaryota</taxon>
        <taxon>Metazoa</taxon>
        <taxon>Ecdysozoa</taxon>
        <taxon>Arthropoda</taxon>
        <taxon>Hexapoda</taxon>
        <taxon>Insecta</taxon>
        <taxon>Pterygota</taxon>
        <taxon>Neoptera</taxon>
        <taxon>Endopterygota</taxon>
        <taxon>Coleoptera</taxon>
        <taxon>Polyphaga</taxon>
        <taxon>Cucujiformia</taxon>
        <taxon>Chrysomeloidea</taxon>
        <taxon>Cerambycidae</taxon>
        <taxon>Lamiinae</taxon>
        <taxon>Acanthocinini</taxon>
        <taxon>Exocentrus</taxon>
    </lineage>
</organism>
<dbReference type="Pfam" id="PF13873">
    <property type="entry name" value="Myb_DNA-bind_5"/>
    <property type="match status" value="1"/>
</dbReference>
<accession>A0AAV8VPH6</accession>
<evidence type="ECO:0000313" key="9">
    <source>
        <dbReference type="Proteomes" id="UP001159042"/>
    </source>
</evidence>
<evidence type="ECO:0000256" key="2">
    <source>
        <dbReference type="ARBA" id="ARBA00016807"/>
    </source>
</evidence>
<reference evidence="8 9" key="1">
    <citation type="journal article" date="2023" name="Insect Mol. Biol.">
        <title>Genome sequencing provides insights into the evolution of gene families encoding plant cell wall-degrading enzymes in longhorned beetles.</title>
        <authorList>
            <person name="Shin N.R."/>
            <person name="Okamura Y."/>
            <person name="Kirsch R."/>
            <person name="Pauchet Y."/>
        </authorList>
    </citation>
    <scope>NUCLEOTIDE SEQUENCE [LARGE SCALE GENOMIC DNA]</scope>
    <source>
        <strain evidence="8">EAD_L_NR</strain>
    </source>
</reference>
<dbReference type="Proteomes" id="UP001159042">
    <property type="component" value="Unassembled WGS sequence"/>
</dbReference>
<gene>
    <name evidence="8" type="ORF">NQ315_016307</name>
</gene>
<feature type="domain" description="Myb/SANT-like DNA-binding" evidence="7">
    <location>
        <begin position="9"/>
        <end position="85"/>
    </location>
</feature>
<comment type="subunit">
    <text evidence="1">Self-associates forming complexes of several hundred monomers.</text>
</comment>
<evidence type="ECO:0000313" key="8">
    <source>
        <dbReference type="EMBL" id="KAJ8916168.1"/>
    </source>
</evidence>
<evidence type="ECO:0000256" key="1">
    <source>
        <dbReference type="ARBA" id="ARBA00011764"/>
    </source>
</evidence>
<keyword evidence="3" id="KW-0805">Transcription regulation</keyword>
<evidence type="ECO:0000256" key="4">
    <source>
        <dbReference type="ARBA" id="ARBA00023163"/>
    </source>
</evidence>
<keyword evidence="6" id="KW-0175">Coiled coil</keyword>
<dbReference type="PANTHER" id="PTHR21411">
    <property type="entry name" value="APONTIC"/>
    <property type="match status" value="1"/>
</dbReference>
<evidence type="ECO:0000256" key="5">
    <source>
        <dbReference type="ARBA" id="ARBA00025466"/>
    </source>
</evidence>
<evidence type="ECO:0000259" key="7">
    <source>
        <dbReference type="Pfam" id="PF13873"/>
    </source>
</evidence>
<keyword evidence="9" id="KW-1185">Reference proteome</keyword>
<sequence length="266" mass="30429">MAEIGKKHRAANYTFQEKNLLLNTVLKFRHIIESKKSDAATWKEKEAAWNKVADIFNATSRSEVYRDANSLKQLYDNTKKSARRVWASVKDTSYCKGNANIDANMELLLYILNGKTSYGVDKSCSDSENETQEHAEAGRLNPTEENVLEMTDNEQVSIDWDDYSLDSLRKPKVTPKWKRHKLDSSQERYVSQESRQASTPSELSRKYAKLADLKIEIAELELEKLKNEAALKEESLRLDIEIKKALLEKIAASTKPSEFYPNISSV</sequence>
<dbReference type="InterPro" id="IPR028002">
    <property type="entry name" value="Myb_DNA-bind_5"/>
</dbReference>
<dbReference type="PANTHER" id="PTHR21411:SF0">
    <property type="entry name" value="REGULATORY PROTEIN ZESTE"/>
    <property type="match status" value="1"/>
</dbReference>